<dbReference type="EMBL" id="QPKB01000005">
    <property type="protein sequence ID" value="RWR84238.1"/>
    <property type="molecule type" value="Genomic_DNA"/>
</dbReference>
<evidence type="ECO:0000256" key="1">
    <source>
        <dbReference type="ARBA" id="ARBA00000642"/>
    </source>
</evidence>
<dbReference type="AlphaFoldDB" id="A0A3S3MX88"/>
<keyword evidence="15" id="KW-0813">Transport</keyword>
<dbReference type="GO" id="GO:0005524">
    <property type="term" value="F:ATP binding"/>
    <property type="evidence" value="ECO:0007669"/>
    <property type="project" value="UniProtKB-KW"/>
</dbReference>
<dbReference type="OrthoDB" id="270584at2759"/>
<proteinExistence type="inferred from homology"/>
<dbReference type="SUPFAM" id="SSF53748">
    <property type="entry name" value="Phosphoglycerate kinase"/>
    <property type="match status" value="1"/>
</dbReference>
<keyword evidence="21" id="KW-1185">Reference proteome</keyword>
<dbReference type="GO" id="GO:0005829">
    <property type="term" value="C:cytosol"/>
    <property type="evidence" value="ECO:0007669"/>
    <property type="project" value="TreeGrafter"/>
</dbReference>
<comment type="subunit">
    <text evidence="17">Monomer.</text>
</comment>
<evidence type="ECO:0000256" key="14">
    <source>
        <dbReference type="PROSITE-ProRule" id="PRU00282"/>
    </source>
</evidence>
<feature type="signal peptide" evidence="19">
    <location>
        <begin position="1"/>
        <end position="32"/>
    </location>
</feature>
<comment type="subcellular location">
    <subcellularLocation>
        <location evidence="3">Membrane</location>
        <topology evidence="3">Multi-pass membrane protein</topology>
    </subcellularLocation>
</comment>
<evidence type="ECO:0000256" key="2">
    <source>
        <dbReference type="ARBA" id="ARBA00001946"/>
    </source>
</evidence>
<dbReference type="GO" id="GO:0006094">
    <property type="term" value="P:gluconeogenesis"/>
    <property type="evidence" value="ECO:0007669"/>
    <property type="project" value="TreeGrafter"/>
</dbReference>
<evidence type="ECO:0000256" key="12">
    <source>
        <dbReference type="ARBA" id="ARBA00022842"/>
    </source>
</evidence>
<dbReference type="PRINTS" id="PR00477">
    <property type="entry name" value="PHGLYCKINASE"/>
</dbReference>
<dbReference type="PANTHER" id="PTHR11406:SF23">
    <property type="entry name" value="PHOSPHOGLYCERATE KINASE 1, CHLOROPLASTIC-RELATED"/>
    <property type="match status" value="1"/>
</dbReference>
<dbReference type="Pfam" id="PF00153">
    <property type="entry name" value="Mito_carr"/>
    <property type="match status" value="1"/>
</dbReference>
<feature type="repeat" description="Solcar" evidence="14">
    <location>
        <begin position="215"/>
        <end position="303"/>
    </location>
</feature>
<keyword evidence="13 14" id="KW-0472">Membrane</keyword>
<comment type="cofactor">
    <cofactor evidence="2">
        <name>Mg(2+)</name>
        <dbReference type="ChEBI" id="CHEBI:18420"/>
    </cofactor>
</comment>
<dbReference type="SUPFAM" id="SSF103506">
    <property type="entry name" value="Mitochondrial carrier"/>
    <property type="match status" value="1"/>
</dbReference>
<gene>
    <name evidence="20" type="ORF">CKAN_01303200</name>
</gene>
<comment type="catalytic activity">
    <reaction evidence="1 16">
        <text>(2R)-3-phosphoglycerate + ATP = (2R)-3-phospho-glyceroyl phosphate + ADP</text>
        <dbReference type="Rhea" id="RHEA:14801"/>
        <dbReference type="ChEBI" id="CHEBI:30616"/>
        <dbReference type="ChEBI" id="CHEBI:57604"/>
        <dbReference type="ChEBI" id="CHEBI:58272"/>
        <dbReference type="ChEBI" id="CHEBI:456216"/>
        <dbReference type="EC" id="2.7.2.3"/>
    </reaction>
</comment>
<accession>A0A3S3MX88</accession>
<dbReference type="InterPro" id="IPR018108">
    <property type="entry name" value="MCP_transmembrane"/>
</dbReference>
<dbReference type="GO" id="GO:0016020">
    <property type="term" value="C:membrane"/>
    <property type="evidence" value="ECO:0007669"/>
    <property type="project" value="UniProtKB-SubCell"/>
</dbReference>
<dbReference type="Proteomes" id="UP000283530">
    <property type="component" value="Unassembled WGS sequence"/>
</dbReference>
<evidence type="ECO:0000256" key="8">
    <source>
        <dbReference type="ARBA" id="ARBA00022692"/>
    </source>
</evidence>
<dbReference type="GO" id="GO:0043531">
    <property type="term" value="F:ADP binding"/>
    <property type="evidence" value="ECO:0007669"/>
    <property type="project" value="TreeGrafter"/>
</dbReference>
<dbReference type="InterPro" id="IPR001576">
    <property type="entry name" value="Phosphoglycerate_kinase"/>
</dbReference>
<evidence type="ECO:0000256" key="16">
    <source>
        <dbReference type="RuleBase" id="RU000532"/>
    </source>
</evidence>
<evidence type="ECO:0000256" key="11">
    <source>
        <dbReference type="ARBA" id="ARBA00022840"/>
    </source>
</evidence>
<evidence type="ECO:0000256" key="18">
    <source>
        <dbReference type="SAM" id="MobiDB-lite"/>
    </source>
</evidence>
<keyword evidence="12" id="KW-0460">Magnesium</keyword>
<evidence type="ECO:0000256" key="3">
    <source>
        <dbReference type="ARBA" id="ARBA00004141"/>
    </source>
</evidence>
<sequence length="311" mass="33906">MASATSPNSLSLSLLLLLFLSSLSILPRGVISTPPRRPPVRPPLPSRLLKHFHRPTSRPPRRLQTSCGGVRGMASMAKKSVGDLTAADLKAAIPTIKHLIGNGARVILSSHLGRPKGVTPKYNLKPLVPRLSELLGVRVEKADDCIGPEVETMVAGLPEGGVLFLEYVRFYKEEEKNEPEFAKKLDSLADLYVNDAFGTAQRAHASTEVNPGVEAYTSLHLLGTRICSSFTASTISFPLEVARKRLMVGSLQGKCPPHMAAVLAEVIQEEGLRGLYREWGAGCLKVMPSSCITRMFYEAWKDILLVGKQPF</sequence>
<organism evidence="20 21">
    <name type="scientific">Cinnamomum micranthum f. kanehirae</name>
    <dbReference type="NCBI Taxonomy" id="337451"/>
    <lineage>
        <taxon>Eukaryota</taxon>
        <taxon>Viridiplantae</taxon>
        <taxon>Streptophyta</taxon>
        <taxon>Embryophyta</taxon>
        <taxon>Tracheophyta</taxon>
        <taxon>Spermatophyta</taxon>
        <taxon>Magnoliopsida</taxon>
        <taxon>Magnoliidae</taxon>
        <taxon>Laurales</taxon>
        <taxon>Lauraceae</taxon>
        <taxon>Cinnamomum</taxon>
    </lineage>
</organism>
<dbReference type="GO" id="GO:0004618">
    <property type="term" value="F:phosphoglycerate kinase activity"/>
    <property type="evidence" value="ECO:0007669"/>
    <property type="project" value="UniProtKB-EC"/>
</dbReference>
<comment type="caution">
    <text evidence="20">The sequence shown here is derived from an EMBL/GenBank/DDBJ whole genome shotgun (WGS) entry which is preliminary data.</text>
</comment>
<evidence type="ECO:0000256" key="13">
    <source>
        <dbReference type="ARBA" id="ARBA00023136"/>
    </source>
</evidence>
<evidence type="ECO:0000313" key="20">
    <source>
        <dbReference type="EMBL" id="RWR84238.1"/>
    </source>
</evidence>
<dbReference type="Gene3D" id="3.40.50.1260">
    <property type="entry name" value="Phosphoglycerate kinase, N-terminal domain"/>
    <property type="match status" value="1"/>
</dbReference>
<dbReference type="InterPro" id="IPR015824">
    <property type="entry name" value="Phosphoglycerate_kinase_N"/>
</dbReference>
<name>A0A3S3MX88_9MAGN</name>
<comment type="similarity">
    <text evidence="5 16">Belongs to the phosphoglycerate kinase family.</text>
</comment>
<evidence type="ECO:0000256" key="17">
    <source>
        <dbReference type="RuleBase" id="RU000696"/>
    </source>
</evidence>
<evidence type="ECO:0000256" key="19">
    <source>
        <dbReference type="SAM" id="SignalP"/>
    </source>
</evidence>
<reference evidence="20 21" key="1">
    <citation type="journal article" date="2019" name="Nat. Plants">
        <title>Stout camphor tree genome fills gaps in understanding of flowering plant genome evolution.</title>
        <authorList>
            <person name="Chaw S.M."/>
            <person name="Liu Y.C."/>
            <person name="Wu Y.W."/>
            <person name="Wang H.Y."/>
            <person name="Lin C.I."/>
            <person name="Wu C.S."/>
            <person name="Ke H.M."/>
            <person name="Chang L.Y."/>
            <person name="Hsu C.Y."/>
            <person name="Yang H.T."/>
            <person name="Sudianto E."/>
            <person name="Hsu M.H."/>
            <person name="Wu K.P."/>
            <person name="Wang L.N."/>
            <person name="Leebens-Mack J.H."/>
            <person name="Tsai I.J."/>
        </authorList>
    </citation>
    <scope>NUCLEOTIDE SEQUENCE [LARGE SCALE GENOMIC DNA]</scope>
    <source>
        <strain evidence="21">cv. Chaw 1501</strain>
        <tissue evidence="20">Young leaves</tissue>
    </source>
</reference>
<dbReference type="InterPro" id="IPR023395">
    <property type="entry name" value="MCP_dom_sf"/>
</dbReference>
<evidence type="ECO:0000256" key="6">
    <source>
        <dbReference type="ARBA" id="ARBA00013061"/>
    </source>
</evidence>
<feature type="chain" id="PRO_5018745788" description="Phosphoglycerate kinase" evidence="19">
    <location>
        <begin position="33"/>
        <end position="311"/>
    </location>
</feature>
<feature type="compositionally biased region" description="Pro residues" evidence="18">
    <location>
        <begin position="35"/>
        <end position="45"/>
    </location>
</feature>
<evidence type="ECO:0000256" key="15">
    <source>
        <dbReference type="RuleBase" id="RU000488"/>
    </source>
</evidence>
<dbReference type="Pfam" id="PF00162">
    <property type="entry name" value="PGK"/>
    <property type="match status" value="1"/>
</dbReference>
<keyword evidence="9" id="KW-0547">Nucleotide-binding</keyword>
<dbReference type="PANTHER" id="PTHR11406">
    <property type="entry name" value="PHOSPHOGLYCERATE KINASE"/>
    <property type="match status" value="1"/>
</dbReference>
<dbReference type="EC" id="2.7.2.3" evidence="6 16"/>
<evidence type="ECO:0000256" key="9">
    <source>
        <dbReference type="ARBA" id="ARBA00022741"/>
    </source>
</evidence>
<protein>
    <recommendedName>
        <fullName evidence="6 16">Phosphoglycerate kinase</fullName>
        <ecNumber evidence="6 16">2.7.2.3</ecNumber>
    </recommendedName>
</protein>
<keyword evidence="11" id="KW-0067">ATP-binding</keyword>
<dbReference type="PROSITE" id="PS50920">
    <property type="entry name" value="SOLCAR"/>
    <property type="match status" value="1"/>
</dbReference>
<dbReference type="STRING" id="337451.A0A3S3MX88"/>
<comment type="similarity">
    <text evidence="15">Belongs to the mitochondrial carrier (TC 2.A.29) family.</text>
</comment>
<evidence type="ECO:0000256" key="7">
    <source>
        <dbReference type="ARBA" id="ARBA00022679"/>
    </source>
</evidence>
<feature type="compositionally biased region" description="Basic residues" evidence="18">
    <location>
        <begin position="48"/>
        <end position="61"/>
    </location>
</feature>
<feature type="region of interest" description="Disordered" evidence="18">
    <location>
        <begin position="33"/>
        <end position="67"/>
    </location>
</feature>
<evidence type="ECO:0000313" key="21">
    <source>
        <dbReference type="Proteomes" id="UP000283530"/>
    </source>
</evidence>
<dbReference type="InterPro" id="IPR036043">
    <property type="entry name" value="Phosphoglycerate_kinase_sf"/>
</dbReference>
<keyword evidence="19" id="KW-0732">Signal</keyword>
<keyword evidence="7 16" id="KW-0808">Transferase</keyword>
<evidence type="ECO:0000256" key="10">
    <source>
        <dbReference type="ARBA" id="ARBA00022777"/>
    </source>
</evidence>
<keyword evidence="10 16" id="KW-0418">Kinase</keyword>
<keyword evidence="8 14" id="KW-0812">Transmembrane</keyword>
<dbReference type="GO" id="GO:0006096">
    <property type="term" value="P:glycolytic process"/>
    <property type="evidence" value="ECO:0007669"/>
    <property type="project" value="InterPro"/>
</dbReference>
<comment type="pathway">
    <text evidence="4">Carbohydrate biosynthesis; Calvin cycle.</text>
</comment>
<evidence type="ECO:0000256" key="4">
    <source>
        <dbReference type="ARBA" id="ARBA00005215"/>
    </source>
</evidence>
<evidence type="ECO:0000256" key="5">
    <source>
        <dbReference type="ARBA" id="ARBA00008982"/>
    </source>
</evidence>